<dbReference type="PANTHER" id="PTHR33446">
    <property type="entry name" value="PROTEIN TONB-RELATED"/>
    <property type="match status" value="1"/>
</dbReference>
<evidence type="ECO:0000256" key="3">
    <source>
        <dbReference type="ARBA" id="ARBA00022448"/>
    </source>
</evidence>
<comment type="similarity">
    <text evidence="2">Belongs to the TonB family.</text>
</comment>
<dbReference type="Pfam" id="PF03544">
    <property type="entry name" value="TonB_C"/>
    <property type="match status" value="1"/>
</dbReference>
<organism evidence="13">
    <name type="scientific">marine sediment metagenome</name>
    <dbReference type="NCBI Taxonomy" id="412755"/>
    <lineage>
        <taxon>unclassified sequences</taxon>
        <taxon>metagenomes</taxon>
        <taxon>ecological metagenomes</taxon>
    </lineage>
</organism>
<name>A0A0F9LIJ7_9ZZZZ</name>
<evidence type="ECO:0000256" key="9">
    <source>
        <dbReference type="ARBA" id="ARBA00023136"/>
    </source>
</evidence>
<dbReference type="GO" id="GO:0015031">
    <property type="term" value="P:protein transport"/>
    <property type="evidence" value="ECO:0007669"/>
    <property type="project" value="UniProtKB-KW"/>
</dbReference>
<keyword evidence="5" id="KW-0997">Cell inner membrane</keyword>
<dbReference type="GO" id="GO:0031992">
    <property type="term" value="F:energy transducer activity"/>
    <property type="evidence" value="ECO:0007669"/>
    <property type="project" value="TreeGrafter"/>
</dbReference>
<evidence type="ECO:0000256" key="2">
    <source>
        <dbReference type="ARBA" id="ARBA00006555"/>
    </source>
</evidence>
<evidence type="ECO:0000256" key="10">
    <source>
        <dbReference type="SAM" id="MobiDB-lite"/>
    </source>
</evidence>
<evidence type="ECO:0000259" key="12">
    <source>
        <dbReference type="PROSITE" id="PS52015"/>
    </source>
</evidence>
<dbReference type="Gene3D" id="3.30.1150.10">
    <property type="match status" value="1"/>
</dbReference>
<keyword evidence="7" id="KW-0653">Protein transport</keyword>
<evidence type="ECO:0000256" key="11">
    <source>
        <dbReference type="SAM" id="Phobius"/>
    </source>
</evidence>
<evidence type="ECO:0000256" key="4">
    <source>
        <dbReference type="ARBA" id="ARBA00022475"/>
    </source>
</evidence>
<evidence type="ECO:0000256" key="7">
    <source>
        <dbReference type="ARBA" id="ARBA00022927"/>
    </source>
</evidence>
<keyword evidence="8 11" id="KW-1133">Transmembrane helix</keyword>
<dbReference type="PANTHER" id="PTHR33446:SF2">
    <property type="entry name" value="PROTEIN TONB"/>
    <property type="match status" value="1"/>
</dbReference>
<dbReference type="EMBL" id="LAZR01006102">
    <property type="protein sequence ID" value="KKM94719.1"/>
    <property type="molecule type" value="Genomic_DNA"/>
</dbReference>
<dbReference type="GO" id="GO:0055085">
    <property type="term" value="P:transmembrane transport"/>
    <property type="evidence" value="ECO:0007669"/>
    <property type="project" value="InterPro"/>
</dbReference>
<reference evidence="13" key="1">
    <citation type="journal article" date="2015" name="Nature">
        <title>Complex archaea that bridge the gap between prokaryotes and eukaryotes.</title>
        <authorList>
            <person name="Spang A."/>
            <person name="Saw J.H."/>
            <person name="Jorgensen S.L."/>
            <person name="Zaremba-Niedzwiedzka K."/>
            <person name="Martijn J."/>
            <person name="Lind A.E."/>
            <person name="van Eijk R."/>
            <person name="Schleper C."/>
            <person name="Guy L."/>
            <person name="Ettema T.J."/>
        </authorList>
    </citation>
    <scope>NUCLEOTIDE SEQUENCE</scope>
</reference>
<feature type="compositionally biased region" description="Polar residues" evidence="10">
    <location>
        <begin position="126"/>
        <end position="145"/>
    </location>
</feature>
<feature type="transmembrane region" description="Helical" evidence="11">
    <location>
        <begin position="20"/>
        <end position="39"/>
    </location>
</feature>
<dbReference type="NCBIfam" id="TIGR01352">
    <property type="entry name" value="tonB_Cterm"/>
    <property type="match status" value="1"/>
</dbReference>
<feature type="domain" description="TonB C-terminal" evidence="12">
    <location>
        <begin position="189"/>
        <end position="280"/>
    </location>
</feature>
<evidence type="ECO:0000256" key="6">
    <source>
        <dbReference type="ARBA" id="ARBA00022692"/>
    </source>
</evidence>
<evidence type="ECO:0000313" key="13">
    <source>
        <dbReference type="EMBL" id="KKM94719.1"/>
    </source>
</evidence>
<keyword evidence="6 11" id="KW-0812">Transmembrane</keyword>
<dbReference type="InterPro" id="IPR051045">
    <property type="entry name" value="TonB-dependent_transducer"/>
</dbReference>
<comment type="caution">
    <text evidence="13">The sequence shown here is derived from an EMBL/GenBank/DDBJ whole genome shotgun (WGS) entry which is preliminary data.</text>
</comment>
<dbReference type="InterPro" id="IPR006260">
    <property type="entry name" value="TonB/TolA_C"/>
</dbReference>
<feature type="compositionally biased region" description="Polar residues" evidence="10">
    <location>
        <begin position="77"/>
        <end position="91"/>
    </location>
</feature>
<dbReference type="InterPro" id="IPR037682">
    <property type="entry name" value="TonB_C"/>
</dbReference>
<gene>
    <name evidence="13" type="ORF">LCGC14_1195490</name>
</gene>
<dbReference type="SUPFAM" id="SSF74653">
    <property type="entry name" value="TolA/TonB C-terminal domain"/>
    <property type="match status" value="1"/>
</dbReference>
<keyword evidence="9 11" id="KW-0472">Membrane</keyword>
<comment type="subcellular location">
    <subcellularLocation>
        <location evidence="1">Cell inner membrane</location>
        <topology evidence="1">Single-pass membrane protein</topology>
        <orientation evidence="1">Periplasmic side</orientation>
    </subcellularLocation>
</comment>
<accession>A0A0F9LIJ7</accession>
<keyword evidence="3" id="KW-0813">Transport</keyword>
<keyword evidence="4" id="KW-1003">Cell membrane</keyword>
<evidence type="ECO:0000256" key="8">
    <source>
        <dbReference type="ARBA" id="ARBA00022989"/>
    </source>
</evidence>
<dbReference type="GO" id="GO:0098797">
    <property type="term" value="C:plasma membrane protein complex"/>
    <property type="evidence" value="ECO:0007669"/>
    <property type="project" value="TreeGrafter"/>
</dbReference>
<proteinExistence type="inferred from homology"/>
<dbReference type="PROSITE" id="PS52015">
    <property type="entry name" value="TONB_CTD"/>
    <property type="match status" value="1"/>
</dbReference>
<feature type="region of interest" description="Disordered" evidence="10">
    <location>
        <begin position="69"/>
        <end position="145"/>
    </location>
</feature>
<sequence length="280" mass="30169">MSLLAGNDTSAARLVRWHVVGAFFIAAMLHAAIAGYFLMPAEHNNTVPMQASPHLFTVNIVAAPKAEPSALPVGPAQQESAPVKQQVSKPATTIDKPLVKPLLESKSDFTISDTQPEPAPSKPVEKSNQQKVQDPQPTAQPDNTSIKGASEHLVEQSSAPLAIPVKESTVASGPVKGALSEQQSTAKQVWQSAIQIHLERKKRYPRMAKLRRQQGVPWVSFTMDRAGNILDVTLFKASGIAALDNEVIELVRRAEPLPVPPAEVTGDPIKMAVPVAFFIH</sequence>
<dbReference type="AlphaFoldDB" id="A0A0F9LIJ7"/>
<evidence type="ECO:0000256" key="1">
    <source>
        <dbReference type="ARBA" id="ARBA00004383"/>
    </source>
</evidence>
<protein>
    <recommendedName>
        <fullName evidence="12">TonB C-terminal domain-containing protein</fullName>
    </recommendedName>
</protein>
<evidence type="ECO:0000256" key="5">
    <source>
        <dbReference type="ARBA" id="ARBA00022519"/>
    </source>
</evidence>